<reference evidence="1 2" key="1">
    <citation type="submission" date="2022-12" db="EMBL/GenBank/DDBJ databases">
        <title>Draft genome sequence of Paenibacillus sp. dW9.</title>
        <authorList>
            <person name="Choi E.-W."/>
            <person name="Kim D.-U."/>
        </authorList>
    </citation>
    <scope>NUCLEOTIDE SEQUENCE [LARGE SCALE GENOMIC DNA]</scope>
    <source>
        <strain evidence="2">dW9</strain>
    </source>
</reference>
<protein>
    <recommendedName>
        <fullName evidence="3">YokE-like PH domain-containing protein</fullName>
    </recommendedName>
</protein>
<evidence type="ECO:0008006" key="3">
    <source>
        <dbReference type="Google" id="ProtNLM"/>
    </source>
</evidence>
<proteinExistence type="predicted"/>
<evidence type="ECO:0000313" key="1">
    <source>
        <dbReference type="EMBL" id="MCZ8512032.1"/>
    </source>
</evidence>
<sequence length="102" mass="11707">MKSGEGWSLMIRKGFYTKVGKDFVGVYLSAEGPKLFINRDVYELQSSCWDVEMVMGRQNHIVNFYWKGEVKLSVRCDASHDVFMPLYDYLSCRSGANQAHLA</sequence>
<comment type="caution">
    <text evidence="1">The sequence shown here is derived from an EMBL/GenBank/DDBJ whole genome shotgun (WGS) entry which is preliminary data.</text>
</comment>
<name>A0ABT4Q5G3_9BACL</name>
<gene>
    <name evidence="1" type="ORF">O9H85_06245</name>
</gene>
<evidence type="ECO:0000313" key="2">
    <source>
        <dbReference type="Proteomes" id="UP001527882"/>
    </source>
</evidence>
<dbReference type="RefSeq" id="WP_269880422.1">
    <property type="nucleotide sequence ID" value="NZ_JAQAGZ010000003.1"/>
</dbReference>
<organism evidence="1 2">
    <name type="scientific">Paenibacillus gyeongsangnamensis</name>
    <dbReference type="NCBI Taxonomy" id="3388067"/>
    <lineage>
        <taxon>Bacteria</taxon>
        <taxon>Bacillati</taxon>
        <taxon>Bacillota</taxon>
        <taxon>Bacilli</taxon>
        <taxon>Bacillales</taxon>
        <taxon>Paenibacillaceae</taxon>
        <taxon>Paenibacillus</taxon>
    </lineage>
</organism>
<dbReference type="EMBL" id="JAQAGZ010000003">
    <property type="protein sequence ID" value="MCZ8512032.1"/>
    <property type="molecule type" value="Genomic_DNA"/>
</dbReference>
<dbReference type="Proteomes" id="UP001527882">
    <property type="component" value="Unassembled WGS sequence"/>
</dbReference>
<accession>A0ABT4Q5G3</accession>
<keyword evidence="2" id="KW-1185">Reference proteome</keyword>